<dbReference type="CDD" id="cd12148">
    <property type="entry name" value="fungal_TF_MHR"/>
    <property type="match status" value="1"/>
</dbReference>
<dbReference type="GO" id="GO:0008270">
    <property type="term" value="F:zinc ion binding"/>
    <property type="evidence" value="ECO:0007669"/>
    <property type="project" value="InterPro"/>
</dbReference>
<feature type="region of interest" description="Disordered" evidence="6">
    <location>
        <begin position="202"/>
        <end position="241"/>
    </location>
</feature>
<dbReference type="PANTHER" id="PTHR47338">
    <property type="entry name" value="ZN(II)2CYS6 TRANSCRIPTION FACTOR (EUROFUNG)-RELATED"/>
    <property type="match status" value="1"/>
</dbReference>
<dbReference type="InterPro" id="IPR007219">
    <property type="entry name" value="XnlR_reg_dom"/>
</dbReference>
<dbReference type="InParanoid" id="A0A136J168"/>
<dbReference type="Gene3D" id="4.10.240.10">
    <property type="entry name" value="Zn(2)-C6 fungal-type DNA-binding domain"/>
    <property type="match status" value="1"/>
</dbReference>
<keyword evidence="3" id="KW-0805">Transcription regulation</keyword>
<dbReference type="GO" id="GO:0000981">
    <property type="term" value="F:DNA-binding transcription factor activity, RNA polymerase II-specific"/>
    <property type="evidence" value="ECO:0007669"/>
    <property type="project" value="InterPro"/>
</dbReference>
<dbReference type="PANTHER" id="PTHR47338:SF20">
    <property type="entry name" value="ZN(II)2CYS6 TRANSCRIPTION FACTOR (EUROFUNG)"/>
    <property type="match status" value="1"/>
</dbReference>
<feature type="domain" description="Zn(2)-C6 fungal-type" evidence="7">
    <location>
        <begin position="80"/>
        <end position="110"/>
    </location>
</feature>
<evidence type="ECO:0000259" key="7">
    <source>
        <dbReference type="PROSITE" id="PS50048"/>
    </source>
</evidence>
<dbReference type="SMART" id="SM00066">
    <property type="entry name" value="GAL4"/>
    <property type="match status" value="1"/>
</dbReference>
<dbReference type="AlphaFoldDB" id="A0A136J168"/>
<reference evidence="9" key="1">
    <citation type="submission" date="2016-02" db="EMBL/GenBank/DDBJ databases">
        <title>Draft genome sequence of Microdochium bolleyi, a fungal endophyte of beachgrass.</title>
        <authorList>
            <consortium name="DOE Joint Genome Institute"/>
            <person name="David A.S."/>
            <person name="May G."/>
            <person name="Haridas S."/>
            <person name="Lim J."/>
            <person name="Wang M."/>
            <person name="Labutti K."/>
            <person name="Lipzen A."/>
            <person name="Barry K."/>
            <person name="Grigoriev I.V."/>
        </authorList>
    </citation>
    <scope>NUCLEOTIDE SEQUENCE [LARGE SCALE GENOMIC DNA]</scope>
    <source>
        <strain evidence="9">J235TASD1</strain>
    </source>
</reference>
<dbReference type="Pfam" id="PF04082">
    <property type="entry name" value="Fungal_trans"/>
    <property type="match status" value="1"/>
</dbReference>
<dbReference type="OrthoDB" id="3522308at2759"/>
<protein>
    <recommendedName>
        <fullName evidence="7">Zn(2)-C6 fungal-type domain-containing protein</fullName>
    </recommendedName>
</protein>
<feature type="region of interest" description="Disordered" evidence="6">
    <location>
        <begin position="17"/>
        <end position="62"/>
    </location>
</feature>
<accession>A0A136J168</accession>
<dbReference type="PROSITE" id="PS50048">
    <property type="entry name" value="ZN2_CY6_FUNGAL_2"/>
    <property type="match status" value="1"/>
</dbReference>
<evidence type="ECO:0000256" key="6">
    <source>
        <dbReference type="SAM" id="MobiDB-lite"/>
    </source>
</evidence>
<feature type="compositionally biased region" description="Polar residues" evidence="6">
    <location>
        <begin position="20"/>
        <end position="41"/>
    </location>
</feature>
<keyword evidence="5" id="KW-0539">Nucleus</keyword>
<dbReference type="InterPro" id="IPR050815">
    <property type="entry name" value="TF_fung"/>
</dbReference>
<evidence type="ECO:0000256" key="4">
    <source>
        <dbReference type="ARBA" id="ARBA00023163"/>
    </source>
</evidence>
<dbReference type="SUPFAM" id="SSF57701">
    <property type="entry name" value="Zn2/Cys6 DNA-binding domain"/>
    <property type="match status" value="1"/>
</dbReference>
<evidence type="ECO:0000256" key="5">
    <source>
        <dbReference type="ARBA" id="ARBA00023242"/>
    </source>
</evidence>
<comment type="subcellular location">
    <subcellularLocation>
        <location evidence="1">Nucleus</location>
    </subcellularLocation>
</comment>
<evidence type="ECO:0000256" key="2">
    <source>
        <dbReference type="ARBA" id="ARBA00022723"/>
    </source>
</evidence>
<dbReference type="InterPro" id="IPR036864">
    <property type="entry name" value="Zn2-C6_fun-type_DNA-bd_sf"/>
</dbReference>
<keyword evidence="2" id="KW-0479">Metal-binding</keyword>
<evidence type="ECO:0000256" key="3">
    <source>
        <dbReference type="ARBA" id="ARBA00023015"/>
    </source>
</evidence>
<keyword evidence="9" id="KW-1185">Reference proteome</keyword>
<dbReference type="CDD" id="cd00067">
    <property type="entry name" value="GAL4"/>
    <property type="match status" value="1"/>
</dbReference>
<keyword evidence="4" id="KW-0804">Transcription</keyword>
<dbReference type="Proteomes" id="UP000070501">
    <property type="component" value="Unassembled WGS sequence"/>
</dbReference>
<evidence type="ECO:0000256" key="1">
    <source>
        <dbReference type="ARBA" id="ARBA00004123"/>
    </source>
</evidence>
<dbReference type="GO" id="GO:0005634">
    <property type="term" value="C:nucleus"/>
    <property type="evidence" value="ECO:0007669"/>
    <property type="project" value="UniProtKB-SubCell"/>
</dbReference>
<dbReference type="InterPro" id="IPR001138">
    <property type="entry name" value="Zn2Cys6_DnaBD"/>
</dbReference>
<organism evidence="8 9">
    <name type="scientific">Microdochium bolleyi</name>
    <dbReference type="NCBI Taxonomy" id="196109"/>
    <lineage>
        <taxon>Eukaryota</taxon>
        <taxon>Fungi</taxon>
        <taxon>Dikarya</taxon>
        <taxon>Ascomycota</taxon>
        <taxon>Pezizomycotina</taxon>
        <taxon>Sordariomycetes</taxon>
        <taxon>Xylariomycetidae</taxon>
        <taxon>Xylariales</taxon>
        <taxon>Microdochiaceae</taxon>
        <taxon>Microdochium</taxon>
    </lineage>
</organism>
<evidence type="ECO:0000313" key="9">
    <source>
        <dbReference type="Proteomes" id="UP000070501"/>
    </source>
</evidence>
<dbReference type="EMBL" id="KQ964251">
    <property type="protein sequence ID" value="KXJ90938.1"/>
    <property type="molecule type" value="Genomic_DNA"/>
</dbReference>
<dbReference type="GO" id="GO:0006351">
    <property type="term" value="P:DNA-templated transcription"/>
    <property type="evidence" value="ECO:0007669"/>
    <property type="project" value="InterPro"/>
</dbReference>
<dbReference type="Pfam" id="PF00172">
    <property type="entry name" value="Zn_clus"/>
    <property type="match status" value="1"/>
</dbReference>
<gene>
    <name evidence="8" type="ORF">Micbo1qcDRAFT_68198</name>
</gene>
<feature type="compositionally biased region" description="Polar residues" evidence="6">
    <location>
        <begin position="211"/>
        <end position="238"/>
    </location>
</feature>
<name>A0A136J168_9PEZI</name>
<sequence>MNGVAFGVKPSAGNGFQGLSPISDSSAPSLTPSHSPNQHTYMGSAVAGVPGAGPHGAGHSASFDMQWAPDGQAPGFAPRACEKCRLSKRRCDKKLPHCDRCVRLNAKCHYVQDALAPNANPNGPHFVVYQSQPLSSDVMLRSADPLENITVPQILGLLNGPDTPPDTEPDWKAPIHAYFQYIHPWYAVVHPTLFDQRMSEIQSHPDYPSPARSQSASSYGTGQSDAQASFKRSPSQPETDLEARGKDLALLIVAMHLVTRCRRTHAGLVQMFDETYRVLKRLVSLVALNGADGPPPSIEIVQCSALLALYEYGHGESNTAYRTLAQAAANASVVGVAPGYGDKTASRHILADEPLELSTLDKEERGGIWWSLFILDQFLHRDETATHLPFILETPAYNALLPEMPILTSAPGWKVQTSGHTQFPANSIRRQPVSVVLGNEDLGTFQLSAKCSSLLHRALRLDKERSSLPHMSTSTFSDLDQELRRATQTLIERSMHWELMLDCFSMCISALFTLYLPYLPRIETSSVAQIDADPELRIALAALRFACKMSTDISCKINAEYMLGGDNSSNVDVLSAPVGATCYLVIIVFSSFRRIFPDENLECQRAIAEKFESLRLFSSRWGIAEKMMRLLEQKRGINREEYLTPVPTGP</sequence>
<proteinExistence type="predicted"/>
<dbReference type="STRING" id="196109.A0A136J168"/>
<dbReference type="PROSITE" id="PS00463">
    <property type="entry name" value="ZN2_CY6_FUNGAL_1"/>
    <property type="match status" value="1"/>
</dbReference>
<evidence type="ECO:0000313" key="8">
    <source>
        <dbReference type="EMBL" id="KXJ90938.1"/>
    </source>
</evidence>
<dbReference type="GO" id="GO:0003677">
    <property type="term" value="F:DNA binding"/>
    <property type="evidence" value="ECO:0007669"/>
    <property type="project" value="InterPro"/>
</dbReference>